<evidence type="ECO:0000313" key="2">
    <source>
        <dbReference type="EMBL" id="KAJ1916315.1"/>
    </source>
</evidence>
<feature type="compositionally biased region" description="Acidic residues" evidence="1">
    <location>
        <begin position="596"/>
        <end position="613"/>
    </location>
</feature>
<evidence type="ECO:0000313" key="3">
    <source>
        <dbReference type="Proteomes" id="UP001150538"/>
    </source>
</evidence>
<feature type="compositionally biased region" description="Polar residues" evidence="1">
    <location>
        <begin position="1009"/>
        <end position="1035"/>
    </location>
</feature>
<feature type="region of interest" description="Disordered" evidence="1">
    <location>
        <begin position="488"/>
        <end position="613"/>
    </location>
</feature>
<feature type="compositionally biased region" description="Polar residues" evidence="1">
    <location>
        <begin position="1621"/>
        <end position="1638"/>
    </location>
</feature>
<feature type="region of interest" description="Disordered" evidence="1">
    <location>
        <begin position="31"/>
        <end position="56"/>
    </location>
</feature>
<feature type="region of interest" description="Disordered" evidence="1">
    <location>
        <begin position="1570"/>
        <end position="1658"/>
    </location>
</feature>
<feature type="region of interest" description="Disordered" evidence="1">
    <location>
        <begin position="1718"/>
        <end position="1738"/>
    </location>
</feature>
<feature type="region of interest" description="Disordered" evidence="1">
    <location>
        <begin position="909"/>
        <end position="935"/>
    </location>
</feature>
<feature type="region of interest" description="Disordered" evidence="1">
    <location>
        <begin position="321"/>
        <end position="457"/>
    </location>
</feature>
<feature type="compositionally biased region" description="Basic residues" evidence="1">
    <location>
        <begin position="492"/>
        <end position="522"/>
    </location>
</feature>
<gene>
    <name evidence="2" type="ORF">H4219_003843</name>
</gene>
<feature type="compositionally biased region" description="Basic and acidic residues" evidence="1">
    <location>
        <begin position="31"/>
        <end position="45"/>
    </location>
</feature>
<feature type="region of interest" description="Disordered" evidence="1">
    <location>
        <begin position="163"/>
        <end position="299"/>
    </location>
</feature>
<protein>
    <submittedName>
        <fullName evidence="2">Uncharacterized protein</fullName>
    </submittedName>
</protein>
<feature type="compositionally biased region" description="Polar residues" evidence="1">
    <location>
        <begin position="920"/>
        <end position="932"/>
    </location>
</feature>
<comment type="caution">
    <text evidence="2">The sequence shown here is derived from an EMBL/GenBank/DDBJ whole genome shotgun (WGS) entry which is preliminary data.</text>
</comment>
<feature type="compositionally biased region" description="Basic and acidic residues" evidence="1">
    <location>
        <begin position="569"/>
        <end position="581"/>
    </location>
</feature>
<feature type="region of interest" description="Disordered" evidence="1">
    <location>
        <begin position="1493"/>
        <end position="1518"/>
    </location>
</feature>
<feature type="compositionally biased region" description="Basic residues" evidence="1">
    <location>
        <begin position="1498"/>
        <end position="1508"/>
    </location>
</feature>
<name>A0A9W7ZTI5_9FUNG</name>
<feature type="compositionally biased region" description="Basic and acidic residues" evidence="1">
    <location>
        <begin position="183"/>
        <end position="194"/>
    </location>
</feature>
<evidence type="ECO:0000256" key="1">
    <source>
        <dbReference type="SAM" id="MobiDB-lite"/>
    </source>
</evidence>
<feature type="compositionally biased region" description="Acidic residues" evidence="1">
    <location>
        <begin position="540"/>
        <end position="552"/>
    </location>
</feature>
<feature type="compositionally biased region" description="Low complexity" evidence="1">
    <location>
        <begin position="1592"/>
        <end position="1611"/>
    </location>
</feature>
<dbReference type="Proteomes" id="UP001150538">
    <property type="component" value="Unassembled WGS sequence"/>
</dbReference>
<feature type="compositionally biased region" description="Low complexity" evidence="1">
    <location>
        <begin position="833"/>
        <end position="850"/>
    </location>
</feature>
<feature type="region of interest" description="Disordered" evidence="1">
    <location>
        <begin position="758"/>
        <end position="792"/>
    </location>
</feature>
<feature type="compositionally biased region" description="Polar residues" evidence="1">
    <location>
        <begin position="339"/>
        <end position="368"/>
    </location>
</feature>
<feature type="compositionally biased region" description="Low complexity" evidence="1">
    <location>
        <begin position="553"/>
        <end position="568"/>
    </location>
</feature>
<feature type="compositionally biased region" description="Polar residues" evidence="1">
    <location>
        <begin position="1570"/>
        <end position="1589"/>
    </location>
</feature>
<sequence>MSKSTAARHDDDSILESDLMSSDIETEDYFDHDLSSSTKTLEDTKHSKKTSPNKSNAAAAIIASIRKFGLKENPRRLTKLFKVQNSSYNDDDSSKVYSNQLPLQSDGFKEATTTTTTTNDAAAATAAALPKATNTISPPNPSLPSLVGGKSLKSLKTLAMKTTSALGAPNSSDMSENSDSDFEDHIAVKLEKLNSKIPALNGPVPTTNKSKQQTKVKNFAGNSDKNKKKTKRKSKKSGKGSTAEDSKDPVKPFVSQPPPPPLPASEALQPSNTLVATDTVIHDSKNTSNTASQIVDGEDEEEDICPICDFDCTCGTVLSPPKPPSTASFVAHPIPPPQTTESNSTVGSKTKTSTITPASNDTLISTTAGAVVVADKKKPSKNTKKPASTNTKSKSKAAKNSKNNRPMATSTAIVGKEKKPKANRSNIESPSQMVDTDDDDQINITDLLTSDDENDYDFQDFEDVVGADVDDSDKDLLDEEEDYIKQTLVQRMNKKKHQRKSHRAQHSHMKGPSKRHGKRATGSKKAVLAHGQKVNSAASDGDDDDDNDDSDDLSSLSSLDGFSTSSSKFSDDSDIDTRDKNVAVALGLTGNSGNGEFDEVYSQDYDDSDDEENDEDAFLRSYYFDHYTSSSSLSSESEDEDVGPIVKDGISVQGGDPDDDREEQLLQMHLDQMNVVHKAINKDSDNGGNLTTAEALFESFGYIDCSDLSGNENSRYNNNSSDDEAYQEMLAQSLAESANAGGSQSDVDSLVNVSTDFGWSDTEIDDDGDNEGHMGVDSISDDSDSSSDSSNYDGYHMLGDSLSNSYNLLLDLDQDEIDSVSLALGIALSMENQKSGNNNSNGNQSQNNGGEDLPGSAVVALEQGDVIGNPDDKDESDGNGVSTTVVTAGTNAQGVEEDPIDGHVTVVSTKPRSNRRKCGSNANLGATSSTQQERQDELLHSIAAVAAASAVPESMGSMAETSAILSLIPPSTSIPSAFTSVTTTATATTITPINNDGFSMDMDDLPVPASNSQPTSQLLPNSSIYKPLSSLTTTPVRDDRSLKAMEAAGGSNVVDLPDSNTHEITSAFASLAKMLESNDHSNNSPAKPSDSNIQCGLVAGNDIESQDLLPPSFSFFGNNSGNSSNNSSSNDKGTVGDDQQGGLTTSELESILNSPGFCRNSAAAASTSRSPTGYSSYCPMTPIQSPFPLKRKLEYSMPYTAPSTPVNGTSSNYNDGSGSAENFITGNLVGSFSSSADTGYVNSKNIHHRGAPAPTMVRRLSSPHLDSTQISLDDILDSDAFACPSPPPQTPVGSSSVAEESDSADEGDELFIKSTTMSANTSGINISDRCELGQLKKQQQRHGKSKSIAGCVDSTSTSPTPKIKRRKTNEAAESVTIKGLDTMTLRASSSSSAITNSNIAGGRGGLYESTNKWDRIPINIFRRSRDLAGLRRYYETMMVSGSGGGNTSNAIKSNTRVGRAIVNSMLLTQHTLGRAPHPSSLLSGKWNAGSDLDSFQKRLQRERRKDRRRANSETRKVNRLLFGTSNMSNGRGNTIRNASSFGGGGGGSINEAHMLLTKLTMSGLDNSSQMDLNDNVGTSSDLGATNGRDTSAKTNVSKNNSSSAKSSTPAGGKSGKHHQQSESSIRNNNNDEQQSGQNLGDERIGGDSVVDSSESTKDDKEDYMFEWVEDGQDLQLFSIPEFTTSGIFEHMDISAMSIPIASNSPLTSFGDVATATPPSITDDYLGGDGDDSTSNLSH</sequence>
<feature type="region of interest" description="Disordered" evidence="1">
    <location>
        <begin position="1009"/>
        <end position="1037"/>
    </location>
</feature>
<feature type="region of interest" description="Disordered" evidence="1">
    <location>
        <begin position="1278"/>
        <end position="1306"/>
    </location>
</feature>
<feature type="region of interest" description="Disordered" evidence="1">
    <location>
        <begin position="1109"/>
        <end position="1142"/>
    </location>
</feature>
<reference evidence="2" key="1">
    <citation type="submission" date="2022-07" db="EMBL/GenBank/DDBJ databases">
        <title>Phylogenomic reconstructions and comparative analyses of Kickxellomycotina fungi.</title>
        <authorList>
            <person name="Reynolds N.K."/>
            <person name="Stajich J.E."/>
            <person name="Barry K."/>
            <person name="Grigoriev I.V."/>
            <person name="Crous P."/>
            <person name="Smith M.E."/>
        </authorList>
    </citation>
    <scope>NUCLEOTIDE SEQUENCE</scope>
    <source>
        <strain evidence="2">NBRC 100468</strain>
    </source>
</reference>
<accession>A0A9W7ZTI5</accession>
<keyword evidence="3" id="KW-1185">Reference proteome</keyword>
<dbReference type="EMBL" id="JANBPU010000107">
    <property type="protein sequence ID" value="KAJ1916315.1"/>
    <property type="molecule type" value="Genomic_DNA"/>
</dbReference>
<dbReference type="OrthoDB" id="436852at2759"/>
<feature type="region of interest" description="Disordered" evidence="1">
    <location>
        <begin position="1335"/>
        <end position="1371"/>
    </location>
</feature>
<feature type="compositionally biased region" description="Basic residues" evidence="1">
    <location>
        <begin position="226"/>
        <end position="238"/>
    </location>
</feature>
<feature type="region of interest" description="Disordered" evidence="1">
    <location>
        <begin position="833"/>
        <end position="855"/>
    </location>
</feature>
<organism evidence="2 3">
    <name type="scientific">Mycoemilia scoparia</name>
    <dbReference type="NCBI Taxonomy" id="417184"/>
    <lineage>
        <taxon>Eukaryota</taxon>
        <taxon>Fungi</taxon>
        <taxon>Fungi incertae sedis</taxon>
        <taxon>Zoopagomycota</taxon>
        <taxon>Kickxellomycotina</taxon>
        <taxon>Kickxellomycetes</taxon>
        <taxon>Kickxellales</taxon>
        <taxon>Kickxellaceae</taxon>
        <taxon>Mycoemilia</taxon>
    </lineage>
</organism>
<feature type="compositionally biased region" description="Polar residues" evidence="1">
    <location>
        <begin position="423"/>
        <end position="434"/>
    </location>
</feature>
<feature type="compositionally biased region" description="Low complexity" evidence="1">
    <location>
        <begin position="1112"/>
        <end position="1130"/>
    </location>
</feature>
<proteinExistence type="predicted"/>
<feature type="region of interest" description="Disordered" evidence="1">
    <location>
        <begin position="130"/>
        <end position="149"/>
    </location>
</feature>
<feature type="compositionally biased region" description="Polar residues" evidence="1">
    <location>
        <begin position="204"/>
        <end position="216"/>
    </location>
</feature>